<feature type="transmembrane region" description="Helical" evidence="1">
    <location>
        <begin position="81"/>
        <end position="100"/>
    </location>
</feature>
<dbReference type="Proteomes" id="UP000284605">
    <property type="component" value="Unassembled WGS sequence"/>
</dbReference>
<dbReference type="InterPro" id="IPR009325">
    <property type="entry name" value="DUF983"/>
</dbReference>
<dbReference type="Pfam" id="PF06170">
    <property type="entry name" value="DUF983"/>
    <property type="match status" value="1"/>
</dbReference>
<evidence type="ECO:0000313" key="3">
    <source>
        <dbReference type="Proteomes" id="UP000284605"/>
    </source>
</evidence>
<proteinExistence type="predicted"/>
<name>A0A418WAP6_9PROT</name>
<keyword evidence="1" id="KW-0472">Membrane</keyword>
<accession>A0A418WAP6</accession>
<evidence type="ECO:0000313" key="2">
    <source>
        <dbReference type="EMBL" id="RJF87036.1"/>
    </source>
</evidence>
<gene>
    <name evidence="2" type="ORF">D3874_08380</name>
</gene>
<organism evidence="2 3">
    <name type="scientific">Oleomonas cavernae</name>
    <dbReference type="NCBI Taxonomy" id="2320859"/>
    <lineage>
        <taxon>Bacteria</taxon>
        <taxon>Pseudomonadati</taxon>
        <taxon>Pseudomonadota</taxon>
        <taxon>Alphaproteobacteria</taxon>
        <taxon>Acetobacterales</taxon>
        <taxon>Acetobacteraceae</taxon>
        <taxon>Oleomonas</taxon>
    </lineage>
</organism>
<reference evidence="2 3" key="1">
    <citation type="submission" date="2018-09" db="EMBL/GenBank/DDBJ databases">
        <authorList>
            <person name="Zhu H."/>
        </authorList>
    </citation>
    <scope>NUCLEOTIDE SEQUENCE [LARGE SCALE GENOMIC DNA]</scope>
    <source>
        <strain evidence="2 3">K1W22B-8</strain>
    </source>
</reference>
<keyword evidence="1" id="KW-1133">Transmembrane helix</keyword>
<keyword evidence="3" id="KW-1185">Reference proteome</keyword>
<dbReference type="EMBL" id="QYUK01000011">
    <property type="protein sequence ID" value="RJF87036.1"/>
    <property type="molecule type" value="Genomic_DNA"/>
</dbReference>
<dbReference type="OrthoDB" id="9799456at2"/>
<keyword evidence="1" id="KW-0812">Transmembrane</keyword>
<evidence type="ECO:0000256" key="1">
    <source>
        <dbReference type="SAM" id="Phobius"/>
    </source>
</evidence>
<dbReference type="AlphaFoldDB" id="A0A418WAP6"/>
<comment type="caution">
    <text evidence="2">The sequence shown here is derived from an EMBL/GenBank/DDBJ whole genome shotgun (WGS) entry which is preliminary data.</text>
</comment>
<feature type="transmembrane region" description="Helical" evidence="1">
    <location>
        <begin position="55"/>
        <end position="75"/>
    </location>
</feature>
<protein>
    <submittedName>
        <fullName evidence="2">DUF983 domain-containing protein</fullName>
    </submittedName>
</protein>
<sequence>MSGVPAPPSRTTEVAKACCPRCGQGALFTGLLNLREKCDSCGLDFAAIDTGDGPAVFVILILGAFVTGGALWLEVNYEPPIWLQMVIWLPVILGLSIYMLRRIKTALIHQQYRKLGW</sequence>